<dbReference type="Pfam" id="PF18669">
    <property type="entry name" value="Trp_ring"/>
    <property type="match status" value="1"/>
</dbReference>
<evidence type="ECO:0000259" key="16">
    <source>
        <dbReference type="Pfam" id="PF13018"/>
    </source>
</evidence>
<dbReference type="Pfam" id="PF05662">
    <property type="entry name" value="YadA_stalk"/>
    <property type="match status" value="2"/>
</dbReference>
<feature type="domain" description="Trimeric autotransporter adhesin YadA-like head" evidence="14">
    <location>
        <begin position="109"/>
        <end position="129"/>
    </location>
</feature>
<dbReference type="InterPro" id="IPR005594">
    <property type="entry name" value="YadA_C"/>
</dbReference>
<dbReference type="Gene3D" id="2.20.25.140">
    <property type="match status" value="1"/>
</dbReference>
<accession>A0A1V4AZP0</accession>
<keyword evidence="6" id="KW-0812">Transmembrane</keyword>
<evidence type="ECO:0000259" key="18">
    <source>
        <dbReference type="Pfam" id="PF18669"/>
    </source>
</evidence>
<proteinExistence type="inferred from homology"/>
<evidence type="ECO:0000256" key="11">
    <source>
        <dbReference type="SAM" id="Coils"/>
    </source>
</evidence>
<evidence type="ECO:0000256" key="8">
    <source>
        <dbReference type="ARBA" id="ARBA00022927"/>
    </source>
</evidence>
<evidence type="ECO:0000256" key="10">
    <source>
        <dbReference type="ARBA" id="ARBA00023237"/>
    </source>
</evidence>
<feature type="domain" description="Trimeric autotransporter adhesin YadA-like stalk" evidence="15">
    <location>
        <begin position="1562"/>
        <end position="1602"/>
    </location>
</feature>
<dbReference type="InterPro" id="IPR037174">
    <property type="entry name" value="Trimeric_adhesin"/>
</dbReference>
<evidence type="ECO:0000256" key="7">
    <source>
        <dbReference type="ARBA" id="ARBA00022729"/>
    </source>
</evidence>
<feature type="domain" description="Trimeric autotransporter adhesin YadA-like head" evidence="14">
    <location>
        <begin position="148"/>
        <end position="169"/>
    </location>
</feature>
<evidence type="ECO:0000256" key="9">
    <source>
        <dbReference type="ARBA" id="ARBA00023136"/>
    </source>
</evidence>
<feature type="domain" description="Trimeric autotransporter adhesin YadA-like head" evidence="14">
    <location>
        <begin position="261"/>
        <end position="280"/>
    </location>
</feature>
<feature type="domain" description="Trimeric autotransporter adhesin YadA-like head" evidence="14">
    <location>
        <begin position="188"/>
        <end position="212"/>
    </location>
</feature>
<evidence type="ECO:0000256" key="1">
    <source>
        <dbReference type="ARBA" id="ARBA00004241"/>
    </source>
</evidence>
<dbReference type="InterPro" id="IPR040482">
    <property type="entry name" value="Trp_ring"/>
</dbReference>
<feature type="domain" description="Trimeric autotransporter adhesin YadA-like C-terminal membrane anchor" evidence="13">
    <location>
        <begin position="1620"/>
        <end position="1680"/>
    </location>
</feature>
<dbReference type="Gene3D" id="3.30.1300.30">
    <property type="entry name" value="GSPII I/J protein-like"/>
    <property type="match status" value="1"/>
</dbReference>
<evidence type="ECO:0000256" key="2">
    <source>
        <dbReference type="ARBA" id="ARBA00004442"/>
    </source>
</evidence>
<dbReference type="SUPFAM" id="SSF101999">
    <property type="entry name" value="Trimeric adhesin"/>
    <property type="match status" value="3"/>
</dbReference>
<keyword evidence="20" id="KW-1185">Reference proteome</keyword>
<protein>
    <submittedName>
        <fullName evidence="19">Adhesin Hia</fullName>
    </submittedName>
</protein>
<feature type="region of interest" description="Disordered" evidence="12">
    <location>
        <begin position="720"/>
        <end position="741"/>
    </location>
</feature>
<dbReference type="SUPFAM" id="SSF54523">
    <property type="entry name" value="Pili subunits"/>
    <property type="match status" value="1"/>
</dbReference>
<evidence type="ECO:0000256" key="3">
    <source>
        <dbReference type="ARBA" id="ARBA00005848"/>
    </source>
</evidence>
<dbReference type="Pfam" id="PF15401">
    <property type="entry name" value="TAA-Trp-ring"/>
    <property type="match status" value="1"/>
</dbReference>
<dbReference type="Gene3D" id="3.90.1780.10">
    <property type="entry name" value="Trimeric adhesin"/>
    <property type="match status" value="6"/>
</dbReference>
<gene>
    <name evidence="19" type="primary">hia</name>
    <name evidence="19" type="ORF">NCTC1659_02274</name>
</gene>
<reference evidence="19 20" key="1">
    <citation type="submission" date="2018-06" db="EMBL/GenBank/DDBJ databases">
        <authorList>
            <consortium name="Pathogen Informatics"/>
            <person name="Doyle S."/>
        </authorList>
    </citation>
    <scope>NUCLEOTIDE SEQUENCE [LARGE SCALE GENOMIC DNA]</scope>
    <source>
        <strain evidence="19 20">NCTC1659</strain>
    </source>
</reference>
<evidence type="ECO:0000259" key="13">
    <source>
        <dbReference type="Pfam" id="PF03895"/>
    </source>
</evidence>
<dbReference type="InterPro" id="IPR028230">
    <property type="entry name" value="TAA-Trp-ring"/>
</dbReference>
<comment type="similarity">
    <text evidence="3">Belongs to the autotransporter-2 (AT-2) (TC 1.B.40) family.</text>
</comment>
<dbReference type="GO" id="GO:0009279">
    <property type="term" value="C:cell outer membrane"/>
    <property type="evidence" value="ECO:0007669"/>
    <property type="project" value="UniProtKB-SubCell"/>
</dbReference>
<name>A0A1V4AZP0_9PAST</name>
<sequence length="1680" mass="174819">MNKIFKVIWNHTTQTWIAVSELGKSKTKSKSQTNTTINLSKSLGLISLGTFGVAGTVLGAATADPITYDGTTATPANTLYVTTSDKHVLVGKTAQGGNDHKMNRDEEIVSIGFNTKASGRQTIAIGSNATAAPGQTSDGAAFSNWGESIAIGHNANANAHRGVAIGPDATVEGYPGSVAVGASAKVIGEYGTAVGLSAKTQGHYDIAIGYSASTYNLDKNGKPVPHNQSAYNLAVGVDAHAKNGFSTAVGRQAKSVNQANAFGYLANASGVQSVAVGTKARAIGNNSAAFGYSATAKGWGDIALGLEAKATPNAGGGATALGQSARAFGKESGAIGFGNIVGMTPPAALPTDPTELKTLQDSGLGSFAVGARNNITGIGTFVLGYGVTVNTSSSVVLGDSSSQTGSHIVENVTSATVTGISYSGFAGKVRDVGRFVSIGAPDSNGRVNQRKIINMAAGKIESNSTEAINGSQLYLTHKAINDVNNNIPFDYTHKDDDKPLVRLGDNYYKEEDIANLTYDPNTNTFKDNNGRRVTPTAVPENKVNITVKGEPKTVENIAGNLAPTYNKGDLKEGGTDDKPNGQLTDNISPAYTQRATKPSPEEMKKIYNNAATVGDVLNSGWNLSLNGDSQIDFVKPYDTVNFANGKGTLASVETKDGKVSNVTFNIDNGTATALESGALQGTSPEEKANLEKAVKDAEKAAADVKTKETELTKAKEALAAVPEGENNNQARQEAQAKVDEAQNALAEAKAKKANKDSLKAKADRDLLAVDNKVATVENVVSAVNKSGFTIYQDEATDGNKKALVNPGDKVVYAAEGLATVTVDKETDAGVTKITYKVDAQAVAETAQLPVVYTDKDGNKLIKGDDGKFYPADSVKIDGKYYPKGSAKDGDVVKKDGQPATELQPKATGDVIASMNNAAGSTTNPMALTNIASNLSPVDTKVVFTETGVPVANPFNGKSAPALSKALENPDSPLRNNAATIGDVLNAGWNLQGNGEAKDFVRHTDTVNFVNGVGTTVSVTTDDKQKVSEIRVNSLVGLTAQDGTPVIKGDDNKFYKVDAEGKPNKAQPVEASDLVANVINPAAAAPNKKGDPLQLGNIAAGAKTFDNEVGGNLGSDPVTLANDGKWYPADQVEATGKPKADATAIPAPKGDNNIKAGLIDFNNSNPNNALTVEDARNLGWIVSTSDNGYADQVRNANKVNFKGKDGISVTGETNADGVREITIALKKGEVVKSNEFSVTKEGADKPINVIKVGDQYFNKDDIDPTTGKPIEGKKPVKVDETKDKVENKGEDFVTGNTVAEAIQKSGFTVGKATDTATVDFNNKDEKVNPDDNLRFADGKGTSVSLGTVKELDKAGNIQTTTVVKVDVDTAKISDNPNGSVKGSFATPEAKASAQKEVEKAAKDLTDAQTKYEKAVKDLTAATTPEAKLAKAQELVAATTALNKADKALADASKPFNKVATVENVVDVINNSGFTLKASAVENKGKLETGTADKTKGELINPGKTVEMIAGKNMSVKHDKNGQITYATKDDVNFDSVQFGDNGPKIQRDGDNIKVSNSTGGPTKITNVAPGTADTDAVNVKQLKEAVGNINNNFGDINNRVNKLDKRMRGIGANVAAAASLPQVYIPGKSMISAAAGGYNGASAVAVGYSRASDNGKLILKLTGTANSTGQYSGGVGVGYQW</sequence>
<dbReference type="Gene3D" id="1.20.5.170">
    <property type="match status" value="1"/>
</dbReference>
<keyword evidence="8" id="KW-0653">Protein transport</keyword>
<dbReference type="Pfam" id="PF03895">
    <property type="entry name" value="YadA_anchor"/>
    <property type="match status" value="1"/>
</dbReference>
<keyword evidence="11" id="KW-0175">Coiled coil</keyword>
<evidence type="ECO:0000259" key="17">
    <source>
        <dbReference type="Pfam" id="PF15401"/>
    </source>
</evidence>
<organism evidence="19 20">
    <name type="scientific">Canicola haemoglobinophilus</name>
    <dbReference type="NCBI Taxonomy" id="733"/>
    <lineage>
        <taxon>Bacteria</taxon>
        <taxon>Pseudomonadati</taxon>
        <taxon>Pseudomonadota</taxon>
        <taxon>Gammaproteobacteria</taxon>
        <taxon>Pasteurellales</taxon>
        <taxon>Pasteurellaceae</taxon>
        <taxon>Canicola</taxon>
    </lineage>
</organism>
<keyword evidence="10" id="KW-0998">Cell outer membrane</keyword>
<dbReference type="GO" id="GO:0009986">
    <property type="term" value="C:cell surface"/>
    <property type="evidence" value="ECO:0007669"/>
    <property type="project" value="UniProtKB-SubCell"/>
</dbReference>
<comment type="subcellular location">
    <subcellularLocation>
        <location evidence="2">Cell outer membrane</location>
    </subcellularLocation>
    <subcellularLocation>
        <location evidence="1">Cell surface</location>
    </subcellularLocation>
</comment>
<dbReference type="InterPro" id="IPR011049">
    <property type="entry name" value="Serralysin-like_metalloprot_C"/>
</dbReference>
<dbReference type="Proteomes" id="UP000254329">
    <property type="component" value="Unassembled WGS sequence"/>
</dbReference>
<feature type="domain" description="Trimeric autotransporter adhesin tryptophan-ring motif" evidence="17">
    <location>
        <begin position="1237"/>
        <end position="1301"/>
    </location>
</feature>
<dbReference type="EMBL" id="UGHF01000001">
    <property type="protein sequence ID" value="STO60970.1"/>
    <property type="molecule type" value="Genomic_DNA"/>
</dbReference>
<feature type="domain" description="ESPR" evidence="16">
    <location>
        <begin position="1"/>
        <end position="47"/>
    </location>
</feature>
<dbReference type="GO" id="GO:0015031">
    <property type="term" value="P:protein transport"/>
    <property type="evidence" value="ECO:0007669"/>
    <property type="project" value="UniProtKB-KW"/>
</dbReference>
<dbReference type="InterPro" id="IPR045584">
    <property type="entry name" value="Pilin-like"/>
</dbReference>
<evidence type="ECO:0000313" key="19">
    <source>
        <dbReference type="EMBL" id="STO60970.1"/>
    </source>
</evidence>
<evidence type="ECO:0000313" key="20">
    <source>
        <dbReference type="Proteomes" id="UP000254329"/>
    </source>
</evidence>
<dbReference type="InterPro" id="IPR008640">
    <property type="entry name" value="Adhesin_Head_dom"/>
</dbReference>
<feature type="coiled-coil region" evidence="11">
    <location>
        <begin position="1389"/>
        <end position="1416"/>
    </location>
</feature>
<dbReference type="Pfam" id="PF13018">
    <property type="entry name" value="ESPR"/>
    <property type="match status" value="1"/>
</dbReference>
<evidence type="ECO:0000256" key="5">
    <source>
        <dbReference type="ARBA" id="ARBA00022452"/>
    </source>
</evidence>
<feature type="domain" description="Trimeric autotransporter adhesin YadA-like head" evidence="14">
    <location>
        <begin position="282"/>
        <end position="308"/>
    </location>
</feature>
<dbReference type="Pfam" id="PF05658">
    <property type="entry name" value="YadA_head"/>
    <property type="match status" value="5"/>
</dbReference>
<dbReference type="InterPro" id="IPR024973">
    <property type="entry name" value="ESPR"/>
</dbReference>
<feature type="domain" description="Trimeric autotransporter adhesin YadA-like stalk" evidence="15">
    <location>
        <begin position="451"/>
        <end position="486"/>
    </location>
</feature>
<feature type="region of interest" description="Disordered" evidence="12">
    <location>
        <begin position="560"/>
        <end position="599"/>
    </location>
</feature>
<evidence type="ECO:0000256" key="4">
    <source>
        <dbReference type="ARBA" id="ARBA00022448"/>
    </source>
</evidence>
<evidence type="ECO:0000256" key="6">
    <source>
        <dbReference type="ARBA" id="ARBA00022692"/>
    </source>
</evidence>
<dbReference type="STRING" id="733.B0186_08335"/>
<keyword evidence="7" id="KW-0732">Signal</keyword>
<evidence type="ECO:0000256" key="12">
    <source>
        <dbReference type="SAM" id="MobiDB-lite"/>
    </source>
</evidence>
<keyword evidence="4" id="KW-0813">Transport</keyword>
<keyword evidence="5" id="KW-1134">Transmembrane beta strand</keyword>
<dbReference type="InterPro" id="IPR008635">
    <property type="entry name" value="Coiled_stalk_dom"/>
</dbReference>
<evidence type="ECO:0000259" key="15">
    <source>
        <dbReference type="Pfam" id="PF05662"/>
    </source>
</evidence>
<dbReference type="SUPFAM" id="SSF101967">
    <property type="entry name" value="Adhesin YadA, collagen-binding domain"/>
    <property type="match status" value="3"/>
</dbReference>
<keyword evidence="9" id="KW-0472">Membrane</keyword>
<dbReference type="Gene3D" id="6.10.250.2120">
    <property type="match status" value="1"/>
</dbReference>
<dbReference type="CDD" id="cd12820">
    <property type="entry name" value="LbR_YadA-like"/>
    <property type="match status" value="2"/>
</dbReference>
<evidence type="ECO:0000259" key="14">
    <source>
        <dbReference type="Pfam" id="PF05658"/>
    </source>
</evidence>
<feature type="compositionally biased region" description="Basic and acidic residues" evidence="12">
    <location>
        <begin position="568"/>
        <end position="579"/>
    </location>
</feature>
<feature type="region of interest" description="Disordered" evidence="12">
    <location>
        <begin position="1539"/>
        <end position="1560"/>
    </location>
</feature>
<dbReference type="Gene3D" id="2.150.10.10">
    <property type="entry name" value="Serralysin-like metalloprotease, C-terminal"/>
    <property type="match status" value="3"/>
</dbReference>
<feature type="compositionally biased region" description="Polar residues" evidence="12">
    <location>
        <begin position="581"/>
        <end position="596"/>
    </location>
</feature>
<feature type="domain" description="Trimeric autotransporter adhesin Trp ring" evidence="18">
    <location>
        <begin position="1177"/>
        <end position="1224"/>
    </location>
</feature>
<dbReference type="RefSeq" id="WP_078218892.1">
    <property type="nucleotide sequence ID" value="NZ_MUXZ01000027.1"/>
</dbReference>